<keyword evidence="8 11" id="KW-0067">ATP-binding</keyword>
<organism evidence="12 13">
    <name type="scientific">Sporanaerobacter acetigenes DSM 13106</name>
    <dbReference type="NCBI Taxonomy" id="1123281"/>
    <lineage>
        <taxon>Bacteria</taxon>
        <taxon>Bacillati</taxon>
        <taxon>Bacillota</taxon>
        <taxon>Tissierellia</taxon>
        <taxon>Tissierellales</taxon>
        <taxon>Sporanaerobacteraceae</taxon>
        <taxon>Sporanaerobacter</taxon>
    </lineage>
</organism>
<feature type="binding site" evidence="11">
    <location>
        <position position="79"/>
    </location>
    <ligand>
        <name>substrate</name>
    </ligand>
</feature>
<evidence type="ECO:0000256" key="8">
    <source>
        <dbReference type="ARBA" id="ARBA00022840"/>
    </source>
</evidence>
<dbReference type="RefSeq" id="WP_072742993.1">
    <property type="nucleotide sequence ID" value="NZ_FQXR01000003.1"/>
</dbReference>
<dbReference type="InterPro" id="IPR000623">
    <property type="entry name" value="Shikimate_kinase/TSH1"/>
</dbReference>
<dbReference type="AlphaFoldDB" id="A0A1M5TVJ1"/>
<dbReference type="PANTHER" id="PTHR21087">
    <property type="entry name" value="SHIKIMATE KINASE"/>
    <property type="match status" value="1"/>
</dbReference>
<comment type="catalytic activity">
    <reaction evidence="10 11">
        <text>shikimate + ATP = 3-phosphoshikimate + ADP + H(+)</text>
        <dbReference type="Rhea" id="RHEA:13121"/>
        <dbReference type="ChEBI" id="CHEBI:15378"/>
        <dbReference type="ChEBI" id="CHEBI:30616"/>
        <dbReference type="ChEBI" id="CHEBI:36208"/>
        <dbReference type="ChEBI" id="CHEBI:145989"/>
        <dbReference type="ChEBI" id="CHEBI:456216"/>
        <dbReference type="EC" id="2.7.1.71"/>
    </reaction>
</comment>
<comment type="subcellular location">
    <subcellularLocation>
        <location evidence="11">Cytoplasm</location>
    </subcellularLocation>
</comment>
<evidence type="ECO:0000313" key="12">
    <source>
        <dbReference type="EMBL" id="SHH54650.1"/>
    </source>
</evidence>
<dbReference type="HAMAP" id="MF_00109">
    <property type="entry name" value="Shikimate_kinase"/>
    <property type="match status" value="1"/>
</dbReference>
<gene>
    <name evidence="11" type="primary">aroK</name>
    <name evidence="12" type="ORF">SAMN02745180_00440</name>
</gene>
<dbReference type="Gene3D" id="3.40.50.300">
    <property type="entry name" value="P-loop containing nucleotide triphosphate hydrolases"/>
    <property type="match status" value="1"/>
</dbReference>
<dbReference type="InterPro" id="IPR023000">
    <property type="entry name" value="Shikimate_kinase_CS"/>
</dbReference>
<dbReference type="PROSITE" id="PS01128">
    <property type="entry name" value="SHIKIMATE_KINASE"/>
    <property type="match status" value="1"/>
</dbReference>
<evidence type="ECO:0000256" key="9">
    <source>
        <dbReference type="ARBA" id="ARBA00023141"/>
    </source>
</evidence>
<evidence type="ECO:0000256" key="3">
    <source>
        <dbReference type="ARBA" id="ARBA00012154"/>
    </source>
</evidence>
<comment type="pathway">
    <text evidence="1 11">Metabolic intermediate biosynthesis; chorismate biosynthesis; chorismate from D-erythrose 4-phosphate and phosphoenolpyruvate: step 5/7.</text>
</comment>
<proteinExistence type="inferred from homology"/>
<keyword evidence="11" id="KW-0460">Magnesium</keyword>
<keyword evidence="5 11" id="KW-0808">Transferase</keyword>
<dbReference type="InterPro" id="IPR027417">
    <property type="entry name" value="P-loop_NTPase"/>
</dbReference>
<evidence type="ECO:0000256" key="7">
    <source>
        <dbReference type="ARBA" id="ARBA00022777"/>
    </source>
</evidence>
<dbReference type="UniPathway" id="UPA00053">
    <property type="reaction ID" value="UER00088"/>
</dbReference>
<dbReference type="GO" id="GO:0000287">
    <property type="term" value="F:magnesium ion binding"/>
    <property type="evidence" value="ECO:0007669"/>
    <property type="project" value="UniProtKB-UniRule"/>
</dbReference>
<reference evidence="12 13" key="1">
    <citation type="submission" date="2016-11" db="EMBL/GenBank/DDBJ databases">
        <authorList>
            <person name="Jaros S."/>
            <person name="Januszkiewicz K."/>
            <person name="Wedrychowicz H."/>
        </authorList>
    </citation>
    <scope>NUCLEOTIDE SEQUENCE [LARGE SCALE GENOMIC DNA]</scope>
    <source>
        <strain evidence="12 13">DSM 13106</strain>
    </source>
</reference>
<dbReference type="Pfam" id="PF01202">
    <property type="entry name" value="SKI"/>
    <property type="match status" value="1"/>
</dbReference>
<evidence type="ECO:0000256" key="11">
    <source>
        <dbReference type="HAMAP-Rule" id="MF_00109"/>
    </source>
</evidence>
<evidence type="ECO:0000256" key="5">
    <source>
        <dbReference type="ARBA" id="ARBA00022679"/>
    </source>
</evidence>
<feature type="binding site" evidence="11">
    <location>
        <position position="15"/>
    </location>
    <ligand>
        <name>Mg(2+)</name>
        <dbReference type="ChEBI" id="CHEBI:18420"/>
    </ligand>
</feature>
<evidence type="ECO:0000256" key="6">
    <source>
        <dbReference type="ARBA" id="ARBA00022741"/>
    </source>
</evidence>
<name>A0A1M5TVJ1_9FIRM</name>
<evidence type="ECO:0000313" key="13">
    <source>
        <dbReference type="Proteomes" id="UP000184389"/>
    </source>
</evidence>
<dbReference type="Proteomes" id="UP000184389">
    <property type="component" value="Unassembled WGS sequence"/>
</dbReference>
<keyword evidence="4 11" id="KW-0028">Amino-acid biosynthesis</keyword>
<dbReference type="InterPro" id="IPR031322">
    <property type="entry name" value="Shikimate/glucono_kinase"/>
</dbReference>
<dbReference type="GO" id="GO:0005524">
    <property type="term" value="F:ATP binding"/>
    <property type="evidence" value="ECO:0007669"/>
    <property type="project" value="UniProtKB-UniRule"/>
</dbReference>
<dbReference type="CDD" id="cd00464">
    <property type="entry name" value="SK"/>
    <property type="match status" value="1"/>
</dbReference>
<keyword evidence="6 11" id="KW-0547">Nucleotide-binding</keyword>
<dbReference type="PRINTS" id="PR01100">
    <property type="entry name" value="SHIKIMTKNASE"/>
</dbReference>
<protein>
    <recommendedName>
        <fullName evidence="3 11">Shikimate kinase</fullName>
        <shortName evidence="11">SK</shortName>
        <ecNumber evidence="3 11">2.7.1.71</ecNumber>
    </recommendedName>
</protein>
<dbReference type="GO" id="GO:0009423">
    <property type="term" value="P:chorismate biosynthetic process"/>
    <property type="evidence" value="ECO:0007669"/>
    <property type="project" value="UniProtKB-UniRule"/>
</dbReference>
<dbReference type="PANTHER" id="PTHR21087:SF16">
    <property type="entry name" value="SHIKIMATE KINASE 1, CHLOROPLASTIC"/>
    <property type="match status" value="1"/>
</dbReference>
<feature type="binding site" evidence="11">
    <location>
        <begin position="11"/>
        <end position="16"/>
    </location>
    <ligand>
        <name>ATP</name>
        <dbReference type="ChEBI" id="CHEBI:30616"/>
    </ligand>
</feature>
<dbReference type="GO" id="GO:0005829">
    <property type="term" value="C:cytosol"/>
    <property type="evidence" value="ECO:0007669"/>
    <property type="project" value="TreeGrafter"/>
</dbReference>
<accession>A0A1M5TVJ1</accession>
<dbReference type="EC" id="2.7.1.71" evidence="3 11"/>
<keyword evidence="9 11" id="KW-0057">Aromatic amino acid biosynthesis</keyword>
<dbReference type="GO" id="GO:0009073">
    <property type="term" value="P:aromatic amino acid family biosynthetic process"/>
    <property type="evidence" value="ECO:0007669"/>
    <property type="project" value="UniProtKB-KW"/>
</dbReference>
<comment type="cofactor">
    <cofactor evidence="11">
        <name>Mg(2+)</name>
        <dbReference type="ChEBI" id="CHEBI:18420"/>
    </cofactor>
    <text evidence="11">Binds 1 Mg(2+) ion per subunit.</text>
</comment>
<comment type="similarity">
    <text evidence="2 11">Belongs to the shikimate kinase family.</text>
</comment>
<comment type="subunit">
    <text evidence="11">Monomer.</text>
</comment>
<evidence type="ECO:0000256" key="1">
    <source>
        <dbReference type="ARBA" id="ARBA00004842"/>
    </source>
</evidence>
<dbReference type="GO" id="GO:0008652">
    <property type="term" value="P:amino acid biosynthetic process"/>
    <property type="evidence" value="ECO:0007669"/>
    <property type="project" value="UniProtKB-KW"/>
</dbReference>
<keyword evidence="7 11" id="KW-0418">Kinase</keyword>
<comment type="function">
    <text evidence="11">Catalyzes the specific phosphorylation of the 3-hydroxyl group of shikimic acid using ATP as a cosubstrate.</text>
</comment>
<dbReference type="EMBL" id="FQXR01000003">
    <property type="protein sequence ID" value="SHH54650.1"/>
    <property type="molecule type" value="Genomic_DNA"/>
</dbReference>
<evidence type="ECO:0000256" key="4">
    <source>
        <dbReference type="ARBA" id="ARBA00022605"/>
    </source>
</evidence>
<evidence type="ECO:0000256" key="10">
    <source>
        <dbReference type="ARBA" id="ARBA00048567"/>
    </source>
</evidence>
<feature type="binding site" evidence="11">
    <location>
        <position position="138"/>
    </location>
    <ligand>
        <name>substrate</name>
    </ligand>
</feature>
<feature type="binding site" evidence="11">
    <location>
        <position position="33"/>
    </location>
    <ligand>
        <name>substrate</name>
    </ligand>
</feature>
<comment type="caution">
    <text evidence="11">Lacks conserved residue(s) required for the propagation of feature annotation.</text>
</comment>
<keyword evidence="13" id="KW-1185">Reference proteome</keyword>
<keyword evidence="11" id="KW-0479">Metal-binding</keyword>
<dbReference type="GO" id="GO:0004765">
    <property type="term" value="F:shikimate kinase activity"/>
    <property type="evidence" value="ECO:0007669"/>
    <property type="project" value="UniProtKB-UniRule"/>
</dbReference>
<keyword evidence="11" id="KW-0963">Cytoplasm</keyword>
<feature type="binding site" evidence="11">
    <location>
        <position position="57"/>
    </location>
    <ligand>
        <name>substrate</name>
    </ligand>
</feature>
<dbReference type="OrthoDB" id="9792692at2"/>
<dbReference type="SUPFAM" id="SSF52540">
    <property type="entry name" value="P-loop containing nucleoside triphosphate hydrolases"/>
    <property type="match status" value="1"/>
</dbReference>
<dbReference type="STRING" id="1123281.SAMN02745180_00440"/>
<feature type="binding site" evidence="11">
    <location>
        <position position="118"/>
    </location>
    <ligand>
        <name>ATP</name>
        <dbReference type="ChEBI" id="CHEBI:30616"/>
    </ligand>
</feature>
<sequence>MKNIVLIGPSGIGKTTIGKYISKKLNIVQIDTDDLIEEKTNMSIKDTFDIYGEDFFRTIEVQVVKEIADNKNVLISTGGGIVLREENIHALRSNGIIFFLNGKIETIVRNLNSSDVDRPLLMNEEDMYEKIKKLFLERKKLYYSSCDYLIDVDDKSVESIGDEIIFYYDKH</sequence>
<evidence type="ECO:0000256" key="2">
    <source>
        <dbReference type="ARBA" id="ARBA00006997"/>
    </source>
</evidence>